<comment type="caution">
    <text evidence="1">The sequence shown here is derived from an EMBL/GenBank/DDBJ whole genome shotgun (WGS) entry which is preliminary data.</text>
</comment>
<evidence type="ECO:0000313" key="1">
    <source>
        <dbReference type="EMBL" id="CAD8098431.1"/>
    </source>
</evidence>
<organism evidence="1 2">
    <name type="scientific">Paramecium sonneborni</name>
    <dbReference type="NCBI Taxonomy" id="65129"/>
    <lineage>
        <taxon>Eukaryota</taxon>
        <taxon>Sar</taxon>
        <taxon>Alveolata</taxon>
        <taxon>Ciliophora</taxon>
        <taxon>Intramacronucleata</taxon>
        <taxon>Oligohymenophorea</taxon>
        <taxon>Peniculida</taxon>
        <taxon>Parameciidae</taxon>
        <taxon>Paramecium</taxon>
    </lineage>
</organism>
<evidence type="ECO:0000313" key="2">
    <source>
        <dbReference type="Proteomes" id="UP000692954"/>
    </source>
</evidence>
<sequence length="201" mass="23844">MFCYKAKLLSSQKYNIFMLKDEIQLQHENKIEIIKLNSFEPRFKWAKCDTSEIGQFELLNNQQSRIYKIEPSMGMLLKEFLNGKVCFQGIDNQYRIAKIISKGNSGSIVNMRNLYNGELVTCKIYKQGNSEFIYVINPMLSRNFKMRSKLSNFQNIKIYQKLENITLKPITIILFMTSQREYHSIFAQRMPFQMINKLFKL</sequence>
<accession>A0A8S1P644</accession>
<name>A0A8S1P644_9CILI</name>
<protein>
    <submittedName>
        <fullName evidence="1">Uncharacterized protein</fullName>
    </submittedName>
</protein>
<dbReference type="Proteomes" id="UP000692954">
    <property type="component" value="Unassembled WGS sequence"/>
</dbReference>
<dbReference type="AlphaFoldDB" id="A0A8S1P644"/>
<proteinExistence type="predicted"/>
<reference evidence="1" key="1">
    <citation type="submission" date="2021-01" db="EMBL/GenBank/DDBJ databases">
        <authorList>
            <consortium name="Genoscope - CEA"/>
            <person name="William W."/>
        </authorList>
    </citation>
    <scope>NUCLEOTIDE SEQUENCE</scope>
</reference>
<keyword evidence="2" id="KW-1185">Reference proteome</keyword>
<gene>
    <name evidence="1" type="ORF">PSON_ATCC_30995.1.T0700115</name>
</gene>
<dbReference type="OrthoDB" id="8891264at2759"/>
<dbReference type="EMBL" id="CAJJDN010000070">
    <property type="protein sequence ID" value="CAD8098431.1"/>
    <property type="molecule type" value="Genomic_DNA"/>
</dbReference>